<dbReference type="Pfam" id="PF01833">
    <property type="entry name" value="TIG"/>
    <property type="match status" value="1"/>
</dbReference>
<evidence type="ECO:0000256" key="12">
    <source>
        <dbReference type="ARBA" id="ARBA00029480"/>
    </source>
</evidence>
<evidence type="ECO:0000256" key="13">
    <source>
        <dbReference type="ARBA" id="ARBA00046280"/>
    </source>
</evidence>
<comment type="subunit">
    <text evidence="12">May interact with calmodulin.</text>
</comment>
<dbReference type="GO" id="GO:0012505">
    <property type="term" value="C:endomembrane system"/>
    <property type="evidence" value="ECO:0007669"/>
    <property type="project" value="UniProtKB-SubCell"/>
</dbReference>
<dbReference type="Gene3D" id="3.30.450.20">
    <property type="entry name" value="PAS domain"/>
    <property type="match status" value="2"/>
</dbReference>
<name>A0A6B0QZX6_9CETA</name>
<dbReference type="Pfam" id="PF21353">
    <property type="entry name" value="Per3-like_PAS-A"/>
    <property type="match status" value="1"/>
</dbReference>
<feature type="repeat" description="ANK" evidence="16">
    <location>
        <begin position="1100"/>
        <end position="1122"/>
    </location>
</feature>
<feature type="compositionally biased region" description="Basic and acidic residues" evidence="18">
    <location>
        <begin position="2377"/>
        <end position="2389"/>
    </location>
</feature>
<feature type="compositionally biased region" description="Polar residues" evidence="18">
    <location>
        <begin position="1301"/>
        <end position="1317"/>
    </location>
</feature>
<dbReference type="EMBL" id="VBQZ03000009">
    <property type="protein sequence ID" value="MXQ81836.1"/>
    <property type="molecule type" value="Genomic_DNA"/>
</dbReference>
<dbReference type="Pfam" id="PF00612">
    <property type="entry name" value="IQ"/>
    <property type="match status" value="1"/>
</dbReference>
<dbReference type="PANTHER" id="PTHR23335">
    <property type="entry name" value="CALMODULIN-BINDING TRANSCRIPTION ACTIVATOR CAMTA"/>
    <property type="match status" value="1"/>
</dbReference>
<dbReference type="GO" id="GO:0003712">
    <property type="term" value="F:transcription coregulator activity"/>
    <property type="evidence" value="ECO:0007669"/>
    <property type="project" value="TreeGrafter"/>
</dbReference>
<dbReference type="SUPFAM" id="SSF52540">
    <property type="entry name" value="P-loop containing nucleoside triphosphate hydrolases"/>
    <property type="match status" value="1"/>
</dbReference>
<dbReference type="InterPro" id="IPR002110">
    <property type="entry name" value="Ankyrin_rpt"/>
</dbReference>
<keyword evidence="10" id="KW-0804">Transcription</keyword>
<feature type="region of interest" description="Disordered" evidence="18">
    <location>
        <begin position="1026"/>
        <end position="1057"/>
    </location>
</feature>
<dbReference type="GO" id="GO:0016020">
    <property type="term" value="C:membrane"/>
    <property type="evidence" value="ECO:0007669"/>
    <property type="project" value="InterPro"/>
</dbReference>
<evidence type="ECO:0000256" key="2">
    <source>
        <dbReference type="ARBA" id="ARBA00004496"/>
    </source>
</evidence>
<feature type="region of interest" description="Disordered" evidence="18">
    <location>
        <begin position="1244"/>
        <end position="1282"/>
    </location>
</feature>
<dbReference type="InterPro" id="IPR000048">
    <property type="entry name" value="IQ_motif_EF-hand-BS"/>
</dbReference>
<dbReference type="GO" id="GO:0006357">
    <property type="term" value="P:regulation of transcription by RNA polymerase II"/>
    <property type="evidence" value="ECO:0007669"/>
    <property type="project" value="TreeGrafter"/>
</dbReference>
<evidence type="ECO:0000256" key="10">
    <source>
        <dbReference type="ARBA" id="ARBA00023163"/>
    </source>
</evidence>
<dbReference type="InterPro" id="IPR013783">
    <property type="entry name" value="Ig-like_fold"/>
</dbReference>
<comment type="similarity">
    <text evidence="3">Belongs to the synaptobrevin family.</text>
</comment>
<sequence>MSALLPVGPKSVGKIIIVTLTVYFKLLEKRKQEINNWELMVVLVARGYRVEKDLLCDEALAHCQWRGKLEIHRNDHGNSNSSHVKIFLPKKLLECLPKCSSLPKERHRWNTNEEIAAYLITFEKHEEWLTTSPKTRPQNGSMILYNRKKVKYRKDGYCWKKRKDGKTTREDHMKLKVQGVECLYGCYVHSSIIPTFHRRCYWLLQNPDIVLVHYLNVPAIEDCGKPCGPILCSINTDKKEWAKWTKEELIGQLKPMFHGIKWTCSNGNSSSGFSVEQLVQQILDSHQTKPPPRTHNCLCTGSLGAGSSVHHKCNSAKHRIISPKVEPRAGGYGGHAEVQHNDVSEGKQEHSHHGKGSSREKRNGKVAKPVLLHQNSTEVSSTNQVEVPDTTQSSPVSISSGLNSDPDMVDSPVVTGVSSMAVASVMGSLSQSATVFMSEVTNEAVYTMSPTAGPNHHLLSPDASQGLVLAVSSDGHKFAFPTTGSSESLSMLPTNVSEELVLSTTLDGGRKIPETTMNFDPDCFLNNPKQGQTYGGGGLKTEMVSTNVRHSPPVERGFGFTTVLTKEIKTEDTSFEQQMAKEAYSSSATAAASSSLTLTAGSSLLPSGGGLSPSTTLEQMDFSAIDSNKDYTSSFSQTGHSPHVHQTPSPSFFLQDASKPLPIEQNAHSSLSDSGGTFVMPTVKTEASSQTSSCSGHMETRIESTSSLHLMQFQANFQAMATEGEVTMETSQVAEGGEGLIKSGELQACSSEHYLQPEPTGVIRSAGGVPLLPGNVVQGLYPVAQPGLGNASNMELSLDHFDISFSNQFSDLINDFISVEGGGGTIYGHQLVSGDGTALSQSEDGARAPFTQAEMCIPCCSPQQGGLQLSSAEGGAGTMAYMHVAEVVSAASASGTLGMLQQSGRVFMVTDYSPEWSYPEGGVKVLITGPWQEASNNYSCLFDQISVPASLIQPGVLRCYCPAHDTGLVTLQVAFNNQIISNSVVFEYKARALPTLPSSQHDWLSLDDNQFRMSILERLEQMERRMAEMTGSQQHKQGSGGGSSGGGTGSGNGGSQAQCASGPGTLGSCFESRVVVVCEKMMSRACWAKSKHLIHSKTFRGMTLLHLAAAQGYATLIQTLIKWRTKHADSIDLELEVDPLNVDHFSCTPLMWACALGHLEAAVVLYKWDRRAISIPDSLGRLPLGIARSRGHVKLAECLEHLQRDEQAQLGQNPRIHCPAGDEPSTESWVSQWHSEAINSPEIPKGVTVIASTNPELRRPRSEPSNYYSSESHKDYPAPKKHKLNPEYFQARQEKLLSTALSLEQPNIRKQSPSSKQPVPETISPSEGLRDYSREISPPTPETAGFLHASASQPVVKWNPKDLYIGVSTVQVTGNPKGTSVGKDVTPSQVRPREPMSVLMMANREVVNSELGSYRDGTESEECSQPMDDIQVNMMTLAEHIIEATPERIKQENFVPLESPALERTDVATISSTMSWLAGYLADVDHLPNAAQIRSAYNEPLTPSSNTSLSPVGSPVSEITFEKPSLPSAADWSEFLSASTSEKVENEFAQLTLSDHEQRELYEAARLSWESCISYTVSFFLFLPRFPLKGRPLREQQEVAAAVIQRCYRKYKQVSQLYALYKKMTQAAILIQSKFRSYYEQKKFQQSRRAAVLIQKFYRSYKKCGKRRQARRTAVIVQQKLRSSLLTKKQDQAARKIMRFLRRCRHRTTNAPAGSSAAAGSSRRLQQTQNQVDEVVDIMRVNVDKVLERDQKLSELDDRADALQAGASQFETSAAKLKRKYWWKNCKNDGCDQSFYLAKKLNPSQTSSLFLPDKFRKVTSGTQVNSKIERVSEELRTVVQEMKKYFPSERHSKPSTLDALNYALLCVHRVQVASQYELALVKSFFCRIGGGEAGELQRPYCPFRITPYLIHMRSLALTEPEPCCLLLVEKVHSGYQVLKCASHPPFEHLPIRFCCQNGDYVILDSNWSSFVNPWSRKVSFIISHHKVRMSPLNKDIFATRVKKMSNVDKDITELQEQIQKLLLQPVHRSMSSGYGSLGSSGSQEPQVSLASSSESSGHGVDEVPKAPLTLQHICASVNKIKNLGQQLYMESRAKSANKPVSGTRSGQPGVSHQGNEQKTSSSLQTVKNNSMYTEPCEDLRKVQHSPSYQQINCIDSVIRYLKSYHIPALKRKCISSTNTTSSSSEEDRQSHRADDIQALRAVSQIPAVPASEMATNGQSTDAEVGAPWTLSTVTLSLDTSQGSSSSVLVDIPPPDSGTMRNLTPAEHRPLACEPWTLSTHPAPLAAEAFKHSGLTKAVLSAHTQKEEQSYVDKFLEKILSSPYSSYLQQESRSKAKYLYVQGRGSASRPTRSAGCKKGKHKPVAPNPGPPSSTVNPRSREEKWETRNEGHPLINSESSSMLQLDLLQEDRPRSCASPETVCVSDANFQHTNEKVTVRPLIKIKVFVLKLKTNDLVCITAEGKKAFSDLVKEIVLKEDVEKLESMRWQQPQFSPGQREEIANVHSWIQRQTIPQEIDTQLFIKYYNHMIIIRRIDLSIHDTETQALIDLLSKVEELALGICRELVIGPPQILKSMDTQRPFYNRKMSQCHTLGRSLNSNICIQNTDEETTHNFNLFRRTVDQIQALS</sequence>
<evidence type="ECO:0000256" key="16">
    <source>
        <dbReference type="PROSITE-ProRule" id="PRU00023"/>
    </source>
</evidence>
<dbReference type="InterPro" id="IPR002909">
    <property type="entry name" value="IPT_dom"/>
</dbReference>
<dbReference type="InterPro" id="IPR022728">
    <property type="entry name" value="Period_circadian-like_C"/>
</dbReference>
<keyword evidence="7" id="KW-0805">Transcription regulation</keyword>
<comment type="subcellular location">
    <subcellularLocation>
        <location evidence="2">Cytoplasm</location>
    </subcellularLocation>
    <subcellularLocation>
        <location evidence="13">Endomembrane system</location>
        <topology evidence="13">Single-pass type IV membrane protein</topology>
    </subcellularLocation>
    <subcellularLocation>
        <location evidence="1">Nucleus</location>
    </subcellularLocation>
</comment>
<dbReference type="PROSITE" id="PS00417">
    <property type="entry name" value="SYNAPTOBREVIN"/>
    <property type="match status" value="1"/>
</dbReference>
<dbReference type="InterPro" id="IPR048814">
    <property type="entry name" value="Per1-3_PAS-A"/>
</dbReference>
<feature type="region of interest" description="Disordered" evidence="18">
    <location>
        <begin position="1301"/>
        <end position="1343"/>
    </location>
</feature>
<keyword evidence="5" id="KW-0963">Cytoplasm</keyword>
<dbReference type="CDD" id="cd23767">
    <property type="entry name" value="IQCD"/>
    <property type="match status" value="1"/>
</dbReference>
<dbReference type="PROSITE" id="PS50096">
    <property type="entry name" value="IQ"/>
    <property type="match status" value="1"/>
</dbReference>
<comment type="caution">
    <text evidence="21">The sequence shown here is derived from an EMBL/GenBank/DDBJ whole genome shotgun (WGS) entry which is preliminary data.</text>
</comment>
<feature type="compositionally biased region" description="Basic and acidic residues" evidence="18">
    <location>
        <begin position="337"/>
        <end position="363"/>
    </location>
</feature>
<organism evidence="21 22">
    <name type="scientific">Bos mutus</name>
    <name type="common">wild yak</name>
    <dbReference type="NCBI Taxonomy" id="72004"/>
    <lineage>
        <taxon>Eukaryota</taxon>
        <taxon>Metazoa</taxon>
        <taxon>Chordata</taxon>
        <taxon>Craniata</taxon>
        <taxon>Vertebrata</taxon>
        <taxon>Euteleostomi</taxon>
        <taxon>Mammalia</taxon>
        <taxon>Eutheria</taxon>
        <taxon>Laurasiatheria</taxon>
        <taxon>Artiodactyla</taxon>
        <taxon>Ruminantia</taxon>
        <taxon>Pecora</taxon>
        <taxon>Bovidae</taxon>
        <taxon>Bovinae</taxon>
        <taxon>Bos</taxon>
    </lineage>
</organism>
<dbReference type="PANTHER" id="PTHR23335:SF11">
    <property type="entry name" value="CALMODULIN-BINDING TRANSCRIPTION ACTIVATOR 1"/>
    <property type="match status" value="1"/>
</dbReference>
<evidence type="ECO:0000256" key="3">
    <source>
        <dbReference type="ARBA" id="ARBA00008025"/>
    </source>
</evidence>
<feature type="domain" description="CG-1" evidence="20">
    <location>
        <begin position="98"/>
        <end position="223"/>
    </location>
</feature>
<feature type="region of interest" description="Disordered" evidence="18">
    <location>
        <begin position="2340"/>
        <end position="2399"/>
    </location>
</feature>
<dbReference type="FunFam" id="1.25.40.20:FF:000165">
    <property type="entry name" value="calmodulin-binding transcription activator 1 isoform X2"/>
    <property type="match status" value="1"/>
</dbReference>
<feature type="compositionally biased region" description="Polar residues" evidence="18">
    <location>
        <begin position="2098"/>
        <end position="2124"/>
    </location>
</feature>
<dbReference type="GO" id="GO:0005634">
    <property type="term" value="C:nucleus"/>
    <property type="evidence" value="ECO:0007669"/>
    <property type="project" value="UniProtKB-SubCell"/>
</dbReference>
<feature type="region of interest" description="Disordered" evidence="18">
    <location>
        <begin position="320"/>
        <end position="410"/>
    </location>
</feature>
<keyword evidence="9" id="KW-0010">Activator</keyword>
<evidence type="ECO:0000259" key="19">
    <source>
        <dbReference type="PROSITE" id="PS50892"/>
    </source>
</evidence>
<evidence type="ECO:0000256" key="15">
    <source>
        <dbReference type="ARBA" id="ARBA00071877"/>
    </source>
</evidence>
<reference evidence="21" key="1">
    <citation type="submission" date="2019-10" db="EMBL/GenBank/DDBJ databases">
        <title>The sequence and de novo assembly of the wild yak genome.</title>
        <authorList>
            <person name="Liu Y."/>
        </authorList>
    </citation>
    <scope>NUCLEOTIDE SEQUENCE [LARGE SCALE GENOMIC DNA]</scope>
    <source>
        <strain evidence="21">WY2019</strain>
    </source>
</reference>
<evidence type="ECO:0000256" key="1">
    <source>
        <dbReference type="ARBA" id="ARBA00004123"/>
    </source>
</evidence>
<dbReference type="InterPro" id="IPR042855">
    <property type="entry name" value="V_SNARE_CC"/>
</dbReference>
<dbReference type="Gene3D" id="2.60.40.10">
    <property type="entry name" value="Immunoglobulins"/>
    <property type="match status" value="1"/>
</dbReference>
<dbReference type="SUPFAM" id="SSF48403">
    <property type="entry name" value="Ankyrin repeat"/>
    <property type="match status" value="1"/>
</dbReference>
<feature type="compositionally biased region" description="Polar residues" evidence="18">
    <location>
        <begin position="373"/>
        <end position="403"/>
    </location>
</feature>
<gene>
    <name evidence="21" type="ORF">E5288_WYG005008</name>
</gene>
<dbReference type="GO" id="GO:0005737">
    <property type="term" value="C:cytoplasm"/>
    <property type="evidence" value="ECO:0007669"/>
    <property type="project" value="UniProtKB-SubCell"/>
</dbReference>
<dbReference type="InterPro" id="IPR036770">
    <property type="entry name" value="Ankyrin_rpt-contain_sf"/>
</dbReference>
<comment type="similarity">
    <text evidence="4">Belongs to the CAMTA family.</text>
</comment>
<evidence type="ECO:0000259" key="20">
    <source>
        <dbReference type="PROSITE" id="PS51437"/>
    </source>
</evidence>
<evidence type="ECO:0000256" key="4">
    <source>
        <dbReference type="ARBA" id="ARBA00008267"/>
    </source>
</evidence>
<feature type="compositionally biased region" description="Low complexity" evidence="18">
    <location>
        <begin position="2032"/>
        <end position="2056"/>
    </location>
</feature>
<dbReference type="GO" id="GO:0016192">
    <property type="term" value="P:vesicle-mediated transport"/>
    <property type="evidence" value="ECO:0007669"/>
    <property type="project" value="InterPro"/>
</dbReference>
<dbReference type="InterPro" id="IPR027417">
    <property type="entry name" value="P-loop_NTPase"/>
</dbReference>
<accession>A0A6B0QZX6</accession>
<feature type="region of interest" description="Disordered" evidence="18">
    <location>
        <begin position="2032"/>
        <end position="2062"/>
    </location>
</feature>
<feature type="compositionally biased region" description="Low complexity" evidence="18">
    <location>
        <begin position="1713"/>
        <end position="1722"/>
    </location>
</feature>
<evidence type="ECO:0000256" key="11">
    <source>
        <dbReference type="ARBA" id="ARBA00023242"/>
    </source>
</evidence>
<evidence type="ECO:0000256" key="9">
    <source>
        <dbReference type="ARBA" id="ARBA00023159"/>
    </source>
</evidence>
<dbReference type="FunFam" id="2.60.40.10:FF:000089">
    <property type="entry name" value="calmodulin-binding transcription activator 2 isoform X1"/>
    <property type="match status" value="1"/>
</dbReference>
<evidence type="ECO:0000313" key="22">
    <source>
        <dbReference type="Proteomes" id="UP000322234"/>
    </source>
</evidence>
<dbReference type="Pfam" id="PF03859">
    <property type="entry name" value="CG-1"/>
    <property type="match status" value="1"/>
</dbReference>
<dbReference type="PROSITE" id="PS50892">
    <property type="entry name" value="V_SNARE"/>
    <property type="match status" value="1"/>
</dbReference>
<keyword evidence="11" id="KW-0539">Nucleus</keyword>
<evidence type="ECO:0000256" key="14">
    <source>
        <dbReference type="ARBA" id="ARBA00055757"/>
    </source>
</evidence>
<dbReference type="PROSITE" id="PS50088">
    <property type="entry name" value="ANK_REPEAT"/>
    <property type="match status" value="1"/>
</dbReference>
<dbReference type="Proteomes" id="UP000322234">
    <property type="component" value="Unassembled WGS sequence"/>
</dbReference>
<feature type="region of interest" description="Disordered" evidence="18">
    <location>
        <begin position="632"/>
        <end position="656"/>
    </location>
</feature>
<dbReference type="PROSITE" id="PS51437">
    <property type="entry name" value="CG_1"/>
    <property type="match status" value="1"/>
</dbReference>
<keyword evidence="17" id="KW-0175">Coiled coil</keyword>
<dbReference type="Gene3D" id="1.25.40.20">
    <property type="entry name" value="Ankyrin repeat-containing domain"/>
    <property type="match status" value="1"/>
</dbReference>
<dbReference type="FunFam" id="1.20.5.190:FF:000038">
    <property type="entry name" value="calmodulin-binding transcription activator 1 isoform X2"/>
    <property type="match status" value="1"/>
</dbReference>
<evidence type="ECO:0000256" key="18">
    <source>
        <dbReference type="SAM" id="MobiDB-lite"/>
    </source>
</evidence>
<dbReference type="Gene3D" id="1.20.5.110">
    <property type="match status" value="1"/>
</dbReference>
<evidence type="ECO:0000313" key="21">
    <source>
        <dbReference type="EMBL" id="MXQ81836.1"/>
    </source>
</evidence>
<feature type="region of interest" description="Disordered" evidence="18">
    <location>
        <begin position="1709"/>
        <end position="1728"/>
    </location>
</feature>
<dbReference type="PROSITE" id="PS50297">
    <property type="entry name" value="ANK_REP_REGION"/>
    <property type="match status" value="1"/>
</dbReference>
<dbReference type="InterPro" id="IPR001388">
    <property type="entry name" value="Synaptobrevin-like"/>
</dbReference>
<evidence type="ECO:0000256" key="6">
    <source>
        <dbReference type="ARBA" id="ARBA00022737"/>
    </source>
</evidence>
<protein>
    <recommendedName>
        <fullName evidence="15">Calmodulin-binding transcription activator 1</fullName>
    </recommendedName>
</protein>
<keyword evidence="6" id="KW-0677">Repeat</keyword>
<dbReference type="PRINTS" id="PR00219">
    <property type="entry name" value="SYNAPTOBREVN"/>
</dbReference>
<dbReference type="InterPro" id="IPR005559">
    <property type="entry name" value="CG-1_dom"/>
</dbReference>
<dbReference type="CDD" id="cd15870">
    <property type="entry name" value="R-SNARE_VAMP2"/>
    <property type="match status" value="1"/>
</dbReference>
<dbReference type="SMART" id="SM01076">
    <property type="entry name" value="CG-1"/>
    <property type="match status" value="1"/>
</dbReference>
<evidence type="ECO:0000256" key="8">
    <source>
        <dbReference type="ARBA" id="ARBA00023043"/>
    </source>
</evidence>
<feature type="compositionally biased region" description="Gly residues" evidence="18">
    <location>
        <begin position="1038"/>
        <end position="1054"/>
    </location>
</feature>
<keyword evidence="8 16" id="KW-0040">ANK repeat</keyword>
<dbReference type="Pfam" id="PF12114">
    <property type="entry name" value="Period_C"/>
    <property type="match status" value="1"/>
</dbReference>
<feature type="compositionally biased region" description="Polar residues" evidence="18">
    <location>
        <begin position="632"/>
        <end position="652"/>
    </location>
</feature>
<dbReference type="Gene3D" id="1.20.5.190">
    <property type="match status" value="1"/>
</dbReference>
<comment type="function">
    <text evidence="14">Transcriptional activator.</text>
</comment>
<feature type="region of interest" description="Disordered" evidence="18">
    <location>
        <begin position="2092"/>
        <end position="2124"/>
    </location>
</feature>
<dbReference type="SUPFAM" id="SSF81296">
    <property type="entry name" value="E set domains"/>
    <property type="match status" value="1"/>
</dbReference>
<dbReference type="Pfam" id="PF00957">
    <property type="entry name" value="Synaptobrevin"/>
    <property type="match status" value="1"/>
</dbReference>
<dbReference type="SUPFAM" id="SSF58038">
    <property type="entry name" value="SNARE fusion complex"/>
    <property type="match status" value="1"/>
</dbReference>
<evidence type="ECO:0000256" key="7">
    <source>
        <dbReference type="ARBA" id="ARBA00023015"/>
    </source>
</evidence>
<feature type="domain" description="V-SNARE coiled-coil homology" evidence="19">
    <location>
        <begin position="1724"/>
        <end position="1784"/>
    </location>
</feature>
<evidence type="ECO:0000256" key="5">
    <source>
        <dbReference type="ARBA" id="ARBA00022490"/>
    </source>
</evidence>
<evidence type="ECO:0000256" key="17">
    <source>
        <dbReference type="PROSITE-ProRule" id="PRU00290"/>
    </source>
</evidence>
<dbReference type="GO" id="GO:0003690">
    <property type="term" value="F:double-stranded DNA binding"/>
    <property type="evidence" value="ECO:0007669"/>
    <property type="project" value="TreeGrafter"/>
</dbReference>
<dbReference type="InterPro" id="IPR014756">
    <property type="entry name" value="Ig_E-set"/>
</dbReference>
<keyword evidence="22" id="KW-1185">Reference proteome</keyword>
<proteinExistence type="inferred from homology"/>